<accession>A0A914H570</accession>
<dbReference type="AlphaFoldDB" id="A0A914H570"/>
<keyword evidence="1" id="KW-0812">Transmembrane</keyword>
<feature type="transmembrane region" description="Helical" evidence="1">
    <location>
        <begin position="288"/>
        <end position="306"/>
    </location>
</feature>
<sequence length="320" mass="37226">MFLIIWIMVKFWIWTRSLVTMFALSLSVEVIENDASEQNKHGKGVGEKKGKMLLLFLMLILFNINLFHCQELQKMENVKNIFQEIEGMLRNDDWTKHPEELLKSMLANHCKQICIKSEVTKGATEYKSTKDQLNHYCCRSNNIFEKQNEEFVQNLALNFEKSEQKMEEILTELTMVAETTATKTSTKSLSPEKAQTVQAVHKPSEILQMATTVMKIRAESAKELANLENQFKQHRFHKQLTHAQKRRLRREILSKQQSRIFMLIVLSAIVVYAAFVILTIIFTTLNKAMEQPIIYILATFGLFYLLQRQKGFLSDLLPSK</sequence>
<protein>
    <submittedName>
        <fullName evidence="3">Uncharacterized protein</fullName>
    </submittedName>
</protein>
<dbReference type="Proteomes" id="UP000887572">
    <property type="component" value="Unplaced"/>
</dbReference>
<evidence type="ECO:0000256" key="1">
    <source>
        <dbReference type="SAM" id="Phobius"/>
    </source>
</evidence>
<keyword evidence="2" id="KW-1185">Reference proteome</keyword>
<dbReference type="WBParaSite" id="Gr19_v10_g13770.t1">
    <property type="protein sequence ID" value="Gr19_v10_g13770.t1"/>
    <property type="gene ID" value="Gr19_v10_g13770"/>
</dbReference>
<keyword evidence="1" id="KW-1133">Transmembrane helix</keyword>
<proteinExistence type="predicted"/>
<evidence type="ECO:0000313" key="2">
    <source>
        <dbReference type="Proteomes" id="UP000887572"/>
    </source>
</evidence>
<reference evidence="3" key="1">
    <citation type="submission" date="2022-11" db="UniProtKB">
        <authorList>
            <consortium name="WormBaseParasite"/>
        </authorList>
    </citation>
    <scope>IDENTIFICATION</scope>
</reference>
<organism evidence="2 3">
    <name type="scientific">Globodera rostochiensis</name>
    <name type="common">Golden nematode worm</name>
    <name type="synonym">Heterodera rostochiensis</name>
    <dbReference type="NCBI Taxonomy" id="31243"/>
    <lineage>
        <taxon>Eukaryota</taxon>
        <taxon>Metazoa</taxon>
        <taxon>Ecdysozoa</taxon>
        <taxon>Nematoda</taxon>
        <taxon>Chromadorea</taxon>
        <taxon>Rhabditida</taxon>
        <taxon>Tylenchina</taxon>
        <taxon>Tylenchomorpha</taxon>
        <taxon>Tylenchoidea</taxon>
        <taxon>Heteroderidae</taxon>
        <taxon>Heteroderinae</taxon>
        <taxon>Globodera</taxon>
    </lineage>
</organism>
<keyword evidence="1" id="KW-0472">Membrane</keyword>
<feature type="transmembrane region" description="Helical" evidence="1">
    <location>
        <begin position="51"/>
        <end position="69"/>
    </location>
</feature>
<feature type="transmembrane region" description="Helical" evidence="1">
    <location>
        <begin position="12"/>
        <end position="31"/>
    </location>
</feature>
<feature type="transmembrane region" description="Helical" evidence="1">
    <location>
        <begin position="260"/>
        <end position="282"/>
    </location>
</feature>
<name>A0A914H570_GLORO</name>
<evidence type="ECO:0000313" key="3">
    <source>
        <dbReference type="WBParaSite" id="Gr19_v10_g13770.t1"/>
    </source>
</evidence>